<name>A0AAE1TT13_9EUCA</name>
<comment type="caution">
    <text evidence="2">The sequence shown here is derived from an EMBL/GenBank/DDBJ whole genome shotgun (WGS) entry which is preliminary data.</text>
</comment>
<organism evidence="2 3">
    <name type="scientific">Petrolisthes manimaculis</name>
    <dbReference type="NCBI Taxonomy" id="1843537"/>
    <lineage>
        <taxon>Eukaryota</taxon>
        <taxon>Metazoa</taxon>
        <taxon>Ecdysozoa</taxon>
        <taxon>Arthropoda</taxon>
        <taxon>Crustacea</taxon>
        <taxon>Multicrustacea</taxon>
        <taxon>Malacostraca</taxon>
        <taxon>Eumalacostraca</taxon>
        <taxon>Eucarida</taxon>
        <taxon>Decapoda</taxon>
        <taxon>Pleocyemata</taxon>
        <taxon>Anomura</taxon>
        <taxon>Galatheoidea</taxon>
        <taxon>Porcellanidae</taxon>
        <taxon>Petrolisthes</taxon>
    </lineage>
</organism>
<proteinExistence type="predicted"/>
<sequence>MSRRTGDRRGGQIGATDAEPLAAILRAQPACCSSQASLRAVLGYALMGSHQPTLTPTSTRGQRAPPPPYAGCVCAGQHRSCRAAGGGGVPVTPSPVTPSPVTPSPVTPSPVTPSPVTPSPVTPSPVTPSPVTPSPVTPSPVTLPHLSLPHLSFCPHPNKLVEDLNNNEQEMGYQELGL</sequence>
<dbReference type="EMBL" id="JAWZYT010004341">
    <property type="protein sequence ID" value="KAK4294200.1"/>
    <property type="molecule type" value="Genomic_DNA"/>
</dbReference>
<accession>A0AAE1TT13</accession>
<evidence type="ECO:0000313" key="3">
    <source>
        <dbReference type="Proteomes" id="UP001292094"/>
    </source>
</evidence>
<evidence type="ECO:0000256" key="1">
    <source>
        <dbReference type="SAM" id="MobiDB-lite"/>
    </source>
</evidence>
<feature type="compositionally biased region" description="Pro residues" evidence="1">
    <location>
        <begin position="92"/>
        <end position="138"/>
    </location>
</feature>
<keyword evidence="3" id="KW-1185">Reference proteome</keyword>
<gene>
    <name evidence="2" type="ORF">Pmani_033153</name>
</gene>
<reference evidence="2" key="1">
    <citation type="submission" date="2023-11" db="EMBL/GenBank/DDBJ databases">
        <title>Genome assemblies of two species of porcelain crab, Petrolisthes cinctipes and Petrolisthes manimaculis (Anomura: Porcellanidae).</title>
        <authorList>
            <person name="Angst P."/>
        </authorList>
    </citation>
    <scope>NUCLEOTIDE SEQUENCE</scope>
    <source>
        <strain evidence="2">PB745_02</strain>
        <tissue evidence="2">Gill</tissue>
    </source>
</reference>
<protein>
    <submittedName>
        <fullName evidence="2">Uncharacterized protein</fullName>
    </submittedName>
</protein>
<dbReference type="Proteomes" id="UP001292094">
    <property type="component" value="Unassembled WGS sequence"/>
</dbReference>
<evidence type="ECO:0000313" key="2">
    <source>
        <dbReference type="EMBL" id="KAK4294200.1"/>
    </source>
</evidence>
<feature type="region of interest" description="Disordered" evidence="1">
    <location>
        <begin position="81"/>
        <end position="139"/>
    </location>
</feature>
<dbReference type="AlphaFoldDB" id="A0AAE1TT13"/>